<name>A0AAV8P0I9_ENSVE</name>
<evidence type="ECO:0000313" key="2">
    <source>
        <dbReference type="Proteomes" id="UP001222027"/>
    </source>
</evidence>
<organism evidence="1 2">
    <name type="scientific">Ensete ventricosum</name>
    <name type="common">Abyssinian banana</name>
    <name type="synonym">Musa ensete</name>
    <dbReference type="NCBI Taxonomy" id="4639"/>
    <lineage>
        <taxon>Eukaryota</taxon>
        <taxon>Viridiplantae</taxon>
        <taxon>Streptophyta</taxon>
        <taxon>Embryophyta</taxon>
        <taxon>Tracheophyta</taxon>
        <taxon>Spermatophyta</taxon>
        <taxon>Magnoliopsida</taxon>
        <taxon>Liliopsida</taxon>
        <taxon>Zingiberales</taxon>
        <taxon>Musaceae</taxon>
        <taxon>Ensete</taxon>
    </lineage>
</organism>
<evidence type="ECO:0000313" key="1">
    <source>
        <dbReference type="EMBL" id="KAJ8460046.1"/>
    </source>
</evidence>
<reference evidence="1 2" key="1">
    <citation type="submission" date="2022-12" db="EMBL/GenBank/DDBJ databases">
        <title>Chromosome-scale assembly of the Ensete ventricosum genome.</title>
        <authorList>
            <person name="Dussert Y."/>
            <person name="Stocks J."/>
            <person name="Wendawek A."/>
            <person name="Woldeyes F."/>
            <person name="Nichols R.A."/>
            <person name="Borrell J.S."/>
        </authorList>
    </citation>
    <scope>NUCLEOTIDE SEQUENCE [LARGE SCALE GENOMIC DNA]</scope>
    <source>
        <strain evidence="2">cv. Maze</strain>
        <tissue evidence="1">Seeds</tissue>
    </source>
</reference>
<dbReference type="Proteomes" id="UP001222027">
    <property type="component" value="Unassembled WGS sequence"/>
</dbReference>
<comment type="caution">
    <text evidence="1">The sequence shown here is derived from an EMBL/GenBank/DDBJ whole genome shotgun (WGS) entry which is preliminary data.</text>
</comment>
<sequence>MNLLQSYATDGRLEMSGYSEFWKPLYNGQNLIMMMDKCCKSYHQMLQELYGLTGLNCVISRAATCTRFRINFQHIHGDNKIKKEYYDQCISSHKLKDHGHCRAPRELRDPPMIVTRKLSNGDHKGDCLPIYIADVKRMLSIN</sequence>
<accession>A0AAV8P0I9</accession>
<protein>
    <submittedName>
        <fullName evidence="1">Uncharacterized protein</fullName>
    </submittedName>
</protein>
<dbReference type="AlphaFoldDB" id="A0AAV8P0I9"/>
<keyword evidence="2" id="KW-1185">Reference proteome</keyword>
<gene>
    <name evidence="1" type="ORF">OPV22_032972</name>
</gene>
<proteinExistence type="predicted"/>
<dbReference type="EMBL" id="JAQQAF010000009">
    <property type="protein sequence ID" value="KAJ8460046.1"/>
    <property type="molecule type" value="Genomic_DNA"/>
</dbReference>